<dbReference type="PANTHER" id="PTHR16231">
    <property type="entry name" value="COMM DOMAIN-CONTAINING PROTEIN 4-8 FAMILY MEMBER"/>
    <property type="match status" value="1"/>
</dbReference>
<keyword evidence="3" id="KW-1185">Reference proteome</keyword>
<dbReference type="Pfam" id="PF21672">
    <property type="entry name" value="COMM_HN"/>
    <property type="match status" value="1"/>
</dbReference>
<sequence>ILPSCYFRRAMKFKIFGDLDCPDWLLAEVFAMSKLSVVKLRLVCSALVKSLAASAASNDSSSLDNNAVLLATVAKHTSDAKFNERDNQALISALTQLFTSANKYSASPETLGEELQQLGLPKEHAGQIVRVYSDSGAALTEYANARELRLSRLASCSWSLRLMMPPKSGQKTAAQVRFKLGVEGDGTEQTKEIEFEASEQRLRLLKHEIGRLLAMMEQTMRTG</sequence>
<organism evidence="1 3">
    <name type="scientific">Macrostomum lignano</name>
    <dbReference type="NCBI Taxonomy" id="282301"/>
    <lineage>
        <taxon>Eukaryota</taxon>
        <taxon>Metazoa</taxon>
        <taxon>Spiralia</taxon>
        <taxon>Lophotrochozoa</taxon>
        <taxon>Platyhelminthes</taxon>
        <taxon>Rhabditophora</taxon>
        <taxon>Macrostomorpha</taxon>
        <taxon>Macrostomida</taxon>
        <taxon>Macrostomidae</taxon>
        <taxon>Macrostomum</taxon>
    </lineage>
</organism>
<feature type="non-terminal residue" evidence="1">
    <location>
        <position position="1"/>
    </location>
</feature>
<dbReference type="OrthoDB" id="284322at2759"/>
<evidence type="ECO:0000313" key="2">
    <source>
        <dbReference type="EMBL" id="PAA53521.1"/>
    </source>
</evidence>
<proteinExistence type="predicted"/>
<dbReference type="EMBL" id="NIVC01003074">
    <property type="protein sequence ID" value="PAA53521.1"/>
    <property type="molecule type" value="Genomic_DNA"/>
</dbReference>
<evidence type="ECO:0000313" key="1">
    <source>
        <dbReference type="EMBL" id="PAA51883.1"/>
    </source>
</evidence>
<evidence type="ECO:0008006" key="4">
    <source>
        <dbReference type="Google" id="ProtNLM"/>
    </source>
</evidence>
<evidence type="ECO:0000313" key="3">
    <source>
        <dbReference type="Proteomes" id="UP000215902"/>
    </source>
</evidence>
<name>A0A267DRH1_9PLAT</name>
<reference evidence="1 3" key="1">
    <citation type="submission" date="2017-06" db="EMBL/GenBank/DDBJ databases">
        <title>A platform for efficient transgenesis in Macrostomum lignano, a flatworm model organism for stem cell research.</title>
        <authorList>
            <person name="Berezikov E."/>
        </authorList>
    </citation>
    <scope>NUCLEOTIDE SEQUENCE [LARGE SCALE GENOMIC DNA]</scope>
    <source>
        <strain evidence="1">DV1</strain>
        <tissue evidence="1">Whole organism</tissue>
    </source>
</reference>
<dbReference type="AlphaFoldDB" id="A0A267DRH1"/>
<protein>
    <recommendedName>
        <fullName evidence="4">COMM domain-containing protein</fullName>
    </recommendedName>
</protein>
<gene>
    <name evidence="2" type="ORF">BOX15_Mlig006829g1</name>
    <name evidence="1" type="ORF">BOX15_Mlig014174g2</name>
</gene>
<dbReference type="STRING" id="282301.A0A267DRH1"/>
<dbReference type="InterPro" id="IPR047155">
    <property type="entry name" value="COMMD4/6/7/8"/>
</dbReference>
<dbReference type="PANTHER" id="PTHR16231:SF4">
    <property type="entry name" value="COMM DOMAIN-CONTAINING PROTEIN 4"/>
    <property type="match status" value="1"/>
</dbReference>
<accession>A0A267DRH1</accession>
<dbReference type="EMBL" id="NIVC01003339">
    <property type="protein sequence ID" value="PAA51883.1"/>
    <property type="molecule type" value="Genomic_DNA"/>
</dbReference>
<dbReference type="Proteomes" id="UP000215902">
    <property type="component" value="Unassembled WGS sequence"/>
</dbReference>
<comment type="caution">
    <text evidence="1">The sequence shown here is derived from an EMBL/GenBank/DDBJ whole genome shotgun (WGS) entry which is preliminary data.</text>
</comment>